<sequence>MGNSIMGQRTHQTIDHETVCRVVDDFYGRVQRHPTLAEPFKRVKDWPEHIARLSHFWWITMGGERYRNDQYHVLAKHMPVGVTDALVDDWLTLFRTTLDDHLTPEQTEFWYGYAEQLGQSIRMLAQMRAGGQAGPPR</sequence>
<dbReference type="Gene3D" id="1.10.490.10">
    <property type="entry name" value="Globins"/>
    <property type="match status" value="1"/>
</dbReference>
<dbReference type="OrthoDB" id="25954at2"/>
<evidence type="ECO:0000256" key="4">
    <source>
        <dbReference type="ARBA" id="ARBA00023004"/>
    </source>
</evidence>
<dbReference type="STRING" id="314278.NB231_04400"/>
<protein>
    <submittedName>
        <fullName evidence="5">Probable Sec-independent protein translocase protein</fullName>
    </submittedName>
</protein>
<dbReference type="GO" id="GO:0046872">
    <property type="term" value="F:metal ion binding"/>
    <property type="evidence" value="ECO:0007669"/>
    <property type="project" value="UniProtKB-KW"/>
</dbReference>
<dbReference type="Proteomes" id="UP000003374">
    <property type="component" value="Unassembled WGS sequence"/>
</dbReference>
<dbReference type="RefSeq" id="WP_005000064.1">
    <property type="nucleotide sequence ID" value="NZ_CH672427.1"/>
</dbReference>
<evidence type="ECO:0000256" key="3">
    <source>
        <dbReference type="ARBA" id="ARBA00022723"/>
    </source>
</evidence>
<evidence type="ECO:0000256" key="1">
    <source>
        <dbReference type="ARBA" id="ARBA00022448"/>
    </source>
</evidence>
<dbReference type="AlphaFoldDB" id="A4BPW4"/>
<dbReference type="EMBL" id="AAOF01000004">
    <property type="protein sequence ID" value="EAR22119.1"/>
    <property type="molecule type" value="Genomic_DNA"/>
</dbReference>
<keyword evidence="4" id="KW-0408">Iron</keyword>
<evidence type="ECO:0000256" key="2">
    <source>
        <dbReference type="ARBA" id="ARBA00022617"/>
    </source>
</evidence>
<keyword evidence="3" id="KW-0479">Metal-binding</keyword>
<name>A4BPW4_9GAMM</name>
<accession>A4BPW4</accession>
<keyword evidence="2" id="KW-0349">Heme</keyword>
<dbReference type="GO" id="GO:0020037">
    <property type="term" value="F:heme binding"/>
    <property type="evidence" value="ECO:0007669"/>
    <property type="project" value="InterPro"/>
</dbReference>
<dbReference type="InterPro" id="IPR012292">
    <property type="entry name" value="Globin/Proto"/>
</dbReference>
<dbReference type="Pfam" id="PF01152">
    <property type="entry name" value="Bac_globin"/>
    <property type="match status" value="1"/>
</dbReference>
<dbReference type="SUPFAM" id="SSF46458">
    <property type="entry name" value="Globin-like"/>
    <property type="match status" value="1"/>
</dbReference>
<evidence type="ECO:0000313" key="5">
    <source>
        <dbReference type="EMBL" id="EAR22119.1"/>
    </source>
</evidence>
<proteinExistence type="predicted"/>
<dbReference type="eggNOG" id="COG2346">
    <property type="taxonomic scope" value="Bacteria"/>
</dbReference>
<gene>
    <name evidence="5" type="ORF">NB231_04400</name>
</gene>
<organism evidence="5 6">
    <name type="scientific">Nitrococcus mobilis Nb-231</name>
    <dbReference type="NCBI Taxonomy" id="314278"/>
    <lineage>
        <taxon>Bacteria</taxon>
        <taxon>Pseudomonadati</taxon>
        <taxon>Pseudomonadota</taxon>
        <taxon>Gammaproteobacteria</taxon>
        <taxon>Chromatiales</taxon>
        <taxon>Ectothiorhodospiraceae</taxon>
        <taxon>Nitrococcus</taxon>
    </lineage>
</organism>
<dbReference type="GO" id="GO:0019825">
    <property type="term" value="F:oxygen binding"/>
    <property type="evidence" value="ECO:0007669"/>
    <property type="project" value="InterPro"/>
</dbReference>
<dbReference type="InterPro" id="IPR009050">
    <property type="entry name" value="Globin-like_sf"/>
</dbReference>
<dbReference type="InterPro" id="IPR001486">
    <property type="entry name" value="Hemoglobin_trunc"/>
</dbReference>
<keyword evidence="1" id="KW-0813">Transport</keyword>
<keyword evidence="6" id="KW-1185">Reference proteome</keyword>
<reference evidence="5 6" key="1">
    <citation type="submission" date="2006-02" db="EMBL/GenBank/DDBJ databases">
        <authorList>
            <person name="Waterbury J."/>
            <person name="Ferriera S."/>
            <person name="Johnson J."/>
            <person name="Kravitz S."/>
            <person name="Halpern A."/>
            <person name="Remington K."/>
            <person name="Beeson K."/>
            <person name="Tran B."/>
            <person name="Rogers Y.-H."/>
            <person name="Friedman R."/>
            <person name="Venter J.C."/>
        </authorList>
    </citation>
    <scope>NUCLEOTIDE SEQUENCE [LARGE SCALE GENOMIC DNA]</scope>
    <source>
        <strain evidence="5 6">Nb-231</strain>
    </source>
</reference>
<dbReference type="HOGENOM" id="CLU_104957_5_0_6"/>
<evidence type="ECO:0000313" key="6">
    <source>
        <dbReference type="Proteomes" id="UP000003374"/>
    </source>
</evidence>
<comment type="caution">
    <text evidence="5">The sequence shown here is derived from an EMBL/GenBank/DDBJ whole genome shotgun (WGS) entry which is preliminary data.</text>
</comment>
<dbReference type="CDD" id="cd08916">
    <property type="entry name" value="TrHb3_P"/>
    <property type="match status" value="1"/>
</dbReference>